<evidence type="ECO:0000256" key="5">
    <source>
        <dbReference type="ARBA" id="ARBA00022692"/>
    </source>
</evidence>
<keyword evidence="5 11" id="KW-0812">Transmembrane</keyword>
<keyword evidence="13" id="KW-0732">Signal</keyword>
<keyword evidence="16" id="KW-0675">Receptor</keyword>
<evidence type="ECO:0000256" key="10">
    <source>
        <dbReference type="ARBA" id="ARBA00023237"/>
    </source>
</evidence>
<evidence type="ECO:0000256" key="3">
    <source>
        <dbReference type="ARBA" id="ARBA00022452"/>
    </source>
</evidence>
<dbReference type="InterPro" id="IPR000531">
    <property type="entry name" value="Beta-barrel_TonB"/>
</dbReference>
<dbReference type="PROSITE" id="PS52016">
    <property type="entry name" value="TONB_DEPENDENT_REC_3"/>
    <property type="match status" value="1"/>
</dbReference>
<dbReference type="RefSeq" id="WP_261295017.1">
    <property type="nucleotide sequence ID" value="NZ_JANQBK010000012.1"/>
</dbReference>
<keyword evidence="4" id="KW-0410">Iron transport</keyword>
<evidence type="ECO:0000313" key="16">
    <source>
        <dbReference type="EMBL" id="MFC3580409.1"/>
    </source>
</evidence>
<evidence type="ECO:0000256" key="11">
    <source>
        <dbReference type="PROSITE-ProRule" id="PRU01360"/>
    </source>
</evidence>
<dbReference type="Gene3D" id="2.40.170.20">
    <property type="entry name" value="TonB-dependent receptor, beta-barrel domain"/>
    <property type="match status" value="1"/>
</dbReference>
<proteinExistence type="inferred from homology"/>
<dbReference type="PANTHER" id="PTHR32552">
    <property type="entry name" value="FERRICHROME IRON RECEPTOR-RELATED"/>
    <property type="match status" value="1"/>
</dbReference>
<evidence type="ECO:0000256" key="8">
    <source>
        <dbReference type="ARBA" id="ARBA00023077"/>
    </source>
</evidence>
<evidence type="ECO:0000256" key="12">
    <source>
        <dbReference type="RuleBase" id="RU003357"/>
    </source>
</evidence>
<evidence type="ECO:0000256" key="13">
    <source>
        <dbReference type="SAM" id="SignalP"/>
    </source>
</evidence>
<keyword evidence="2 11" id="KW-0813">Transport</keyword>
<dbReference type="CDD" id="cd01347">
    <property type="entry name" value="ligand_gated_channel"/>
    <property type="match status" value="1"/>
</dbReference>
<gene>
    <name evidence="16" type="ORF">ACFONA_09565</name>
</gene>
<evidence type="ECO:0000259" key="14">
    <source>
        <dbReference type="Pfam" id="PF00593"/>
    </source>
</evidence>
<evidence type="ECO:0000256" key="1">
    <source>
        <dbReference type="ARBA" id="ARBA00004571"/>
    </source>
</evidence>
<comment type="caution">
    <text evidence="16">The sequence shown here is derived from an EMBL/GenBank/DDBJ whole genome shotgun (WGS) entry which is preliminary data.</text>
</comment>
<feature type="domain" description="TonB-dependent receptor-like beta-barrel" evidence="14">
    <location>
        <begin position="288"/>
        <end position="708"/>
    </location>
</feature>
<evidence type="ECO:0000256" key="7">
    <source>
        <dbReference type="ARBA" id="ARBA00023065"/>
    </source>
</evidence>
<feature type="domain" description="TonB-dependent receptor plug" evidence="15">
    <location>
        <begin position="57"/>
        <end position="167"/>
    </location>
</feature>
<reference evidence="17" key="1">
    <citation type="journal article" date="2019" name="Int. J. Syst. Evol. Microbiol.">
        <title>The Global Catalogue of Microorganisms (GCM) 10K type strain sequencing project: providing services to taxonomists for standard genome sequencing and annotation.</title>
        <authorList>
            <consortium name="The Broad Institute Genomics Platform"/>
            <consortium name="The Broad Institute Genome Sequencing Center for Infectious Disease"/>
            <person name="Wu L."/>
            <person name="Ma J."/>
        </authorList>
    </citation>
    <scope>NUCLEOTIDE SEQUENCE [LARGE SCALE GENOMIC DNA]</scope>
    <source>
        <strain evidence="17">KCTC 42739</strain>
    </source>
</reference>
<organism evidence="16 17">
    <name type="scientific">Sphingomonas hylomeconis</name>
    <dbReference type="NCBI Taxonomy" id="1395958"/>
    <lineage>
        <taxon>Bacteria</taxon>
        <taxon>Pseudomonadati</taxon>
        <taxon>Pseudomonadota</taxon>
        <taxon>Alphaproteobacteria</taxon>
        <taxon>Sphingomonadales</taxon>
        <taxon>Sphingomonadaceae</taxon>
        <taxon>Sphingomonas</taxon>
    </lineage>
</organism>
<keyword evidence="9 11" id="KW-0472">Membrane</keyword>
<evidence type="ECO:0000256" key="9">
    <source>
        <dbReference type="ARBA" id="ARBA00023136"/>
    </source>
</evidence>
<keyword evidence="17" id="KW-1185">Reference proteome</keyword>
<dbReference type="InterPro" id="IPR039426">
    <property type="entry name" value="TonB-dep_rcpt-like"/>
</dbReference>
<dbReference type="Pfam" id="PF07715">
    <property type="entry name" value="Plug"/>
    <property type="match status" value="1"/>
</dbReference>
<evidence type="ECO:0000256" key="4">
    <source>
        <dbReference type="ARBA" id="ARBA00022496"/>
    </source>
</evidence>
<protein>
    <submittedName>
        <fullName evidence="16">TonB-dependent receptor</fullName>
    </submittedName>
</protein>
<sequence>MTAIRLGVSMASVLASLTLLPAAMAQSTTADPAAQTADPDQPRDIIVTAQKREQLLIDVPQSVSVVSGDMLERQQATNFKDYLKLVPGLQLNQSTPGFGRLVLRGLNTGGVASTVAVYQDETIFGSSTGLVNGGILAGDFDTFDVARIEVLRGPQGTLYGANALGGILKFVTNTPDTSKVEARGRASVETTKGGGESYMGSAVINLPVSDTLAVRASGFYRDIGGFIDSIGTAGSDVEKDINSSKSYGGRASVLFKPVDEFSIQLSAYVQNLDVDASDSIDAERGTGKTSYGRLSQSQFTPEFADIRYRVYSGLINYDLGFASLVSATSYSTLRQRYRSDFSPAYSPIIEGAIGLPNDFFQDQETKVDRFTQEVRLESADSDVFEWIVGGFYTREKGLIEQDFTAATPGTVTPIAGLPLLGTARLASRYREVAGFANGTLHVGEHFDLTFGGRYSHNKQRADSSSDGLLVNGATVLPTARSSEGVFTYSVAPKFKIDDNVSVYARVAKGFRPGGPNSLAPGAPPELRSFDSDTVISYEAGIKAQTADRKFSIDAAAFRVDWDNIQVFGSIGVFNLNFNGDKARSQGFEFTAIARPTRGFAVSFNGAYTDAKLRDDTPIAVGGFAGDRLPYTPQYSIAANADYEWSIGADAKAYLGASIRSLSKQPATFDADYRAATGQQPTLAAYEVVDLRAGVNFGRYSLEVYTKNLTNSDGKTSLDYNGNVPFDRADAGVIRPRTIGLTLGAGF</sequence>
<dbReference type="PANTHER" id="PTHR32552:SF81">
    <property type="entry name" value="TONB-DEPENDENT OUTER MEMBRANE RECEPTOR"/>
    <property type="match status" value="1"/>
</dbReference>
<dbReference type="InterPro" id="IPR036942">
    <property type="entry name" value="Beta-barrel_TonB_sf"/>
</dbReference>
<evidence type="ECO:0000259" key="15">
    <source>
        <dbReference type="Pfam" id="PF07715"/>
    </source>
</evidence>
<evidence type="ECO:0000313" key="17">
    <source>
        <dbReference type="Proteomes" id="UP001595713"/>
    </source>
</evidence>
<name>A0ABV7STT6_9SPHN</name>
<keyword evidence="6" id="KW-0408">Iron</keyword>
<accession>A0ABV7STT6</accession>
<dbReference type="InterPro" id="IPR012910">
    <property type="entry name" value="Plug_dom"/>
</dbReference>
<evidence type="ECO:0000256" key="6">
    <source>
        <dbReference type="ARBA" id="ARBA00023004"/>
    </source>
</evidence>
<dbReference type="SUPFAM" id="SSF56935">
    <property type="entry name" value="Porins"/>
    <property type="match status" value="1"/>
</dbReference>
<comment type="similarity">
    <text evidence="11 12">Belongs to the TonB-dependent receptor family.</text>
</comment>
<dbReference type="Pfam" id="PF00593">
    <property type="entry name" value="TonB_dep_Rec_b-barrel"/>
    <property type="match status" value="1"/>
</dbReference>
<dbReference type="Proteomes" id="UP001595713">
    <property type="component" value="Unassembled WGS sequence"/>
</dbReference>
<keyword evidence="7" id="KW-0406">Ion transport</keyword>
<evidence type="ECO:0000256" key="2">
    <source>
        <dbReference type="ARBA" id="ARBA00022448"/>
    </source>
</evidence>
<feature type="signal peptide" evidence="13">
    <location>
        <begin position="1"/>
        <end position="25"/>
    </location>
</feature>
<keyword evidence="10 11" id="KW-0998">Cell outer membrane</keyword>
<comment type="subcellular location">
    <subcellularLocation>
        <location evidence="1 11">Cell outer membrane</location>
        <topology evidence="1 11">Multi-pass membrane protein</topology>
    </subcellularLocation>
</comment>
<keyword evidence="8 12" id="KW-0798">TonB box</keyword>
<feature type="chain" id="PRO_5045887995" evidence="13">
    <location>
        <begin position="26"/>
        <end position="746"/>
    </location>
</feature>
<dbReference type="EMBL" id="JBHRXP010000004">
    <property type="protein sequence ID" value="MFC3580409.1"/>
    <property type="molecule type" value="Genomic_DNA"/>
</dbReference>
<keyword evidence="3 11" id="KW-1134">Transmembrane beta strand</keyword>